<feature type="transmembrane region" description="Helical" evidence="1">
    <location>
        <begin position="43"/>
        <end position="67"/>
    </location>
</feature>
<name>A0A9P0Z559_CUSEU</name>
<keyword evidence="3" id="KW-1185">Reference proteome</keyword>
<evidence type="ECO:0008006" key="4">
    <source>
        <dbReference type="Google" id="ProtNLM"/>
    </source>
</evidence>
<dbReference type="Proteomes" id="UP001152484">
    <property type="component" value="Unassembled WGS sequence"/>
</dbReference>
<evidence type="ECO:0000313" key="2">
    <source>
        <dbReference type="EMBL" id="CAH9086541.1"/>
    </source>
</evidence>
<comment type="caution">
    <text evidence="2">The sequence shown here is derived from an EMBL/GenBank/DDBJ whole genome shotgun (WGS) entry which is preliminary data.</text>
</comment>
<accession>A0A9P0Z559</accession>
<dbReference type="EMBL" id="CAMAPE010000019">
    <property type="protein sequence ID" value="CAH9086541.1"/>
    <property type="molecule type" value="Genomic_DNA"/>
</dbReference>
<organism evidence="2 3">
    <name type="scientific">Cuscuta europaea</name>
    <name type="common">European dodder</name>
    <dbReference type="NCBI Taxonomy" id="41803"/>
    <lineage>
        <taxon>Eukaryota</taxon>
        <taxon>Viridiplantae</taxon>
        <taxon>Streptophyta</taxon>
        <taxon>Embryophyta</taxon>
        <taxon>Tracheophyta</taxon>
        <taxon>Spermatophyta</taxon>
        <taxon>Magnoliopsida</taxon>
        <taxon>eudicotyledons</taxon>
        <taxon>Gunneridae</taxon>
        <taxon>Pentapetalae</taxon>
        <taxon>asterids</taxon>
        <taxon>lamiids</taxon>
        <taxon>Solanales</taxon>
        <taxon>Convolvulaceae</taxon>
        <taxon>Cuscuteae</taxon>
        <taxon>Cuscuta</taxon>
        <taxon>Cuscuta subgen. Cuscuta</taxon>
    </lineage>
</organism>
<keyword evidence="1" id="KW-1133">Transmembrane helix</keyword>
<reference evidence="2" key="1">
    <citation type="submission" date="2022-07" db="EMBL/GenBank/DDBJ databases">
        <authorList>
            <person name="Macas J."/>
            <person name="Novak P."/>
            <person name="Neumann P."/>
        </authorList>
    </citation>
    <scope>NUCLEOTIDE SEQUENCE</scope>
</reference>
<sequence length="122" mass="14238">MKLLYFEKTQLNPRTSKKRSIMFFSRSRTGFLVNCSRGVPRGFFFFSLFSLFFFSFLFFFFSHAFLLPVRTDEVRRRNSRFALEPPPPKPAAATAGKCEDHLRGLRPPSMELEFAGLLVRVK</sequence>
<protein>
    <recommendedName>
        <fullName evidence="4">Transmembrane protein</fullName>
    </recommendedName>
</protein>
<keyword evidence="1" id="KW-0812">Transmembrane</keyword>
<proteinExistence type="predicted"/>
<evidence type="ECO:0000256" key="1">
    <source>
        <dbReference type="SAM" id="Phobius"/>
    </source>
</evidence>
<dbReference type="AlphaFoldDB" id="A0A9P0Z559"/>
<keyword evidence="1" id="KW-0472">Membrane</keyword>
<evidence type="ECO:0000313" key="3">
    <source>
        <dbReference type="Proteomes" id="UP001152484"/>
    </source>
</evidence>
<gene>
    <name evidence="2" type="ORF">CEURO_LOCUS9669</name>
</gene>